<gene>
    <name evidence="2" type="ORF">GCM10022380_45910</name>
</gene>
<accession>A0ABP7ILS3</accession>
<proteinExistence type="predicted"/>
<organism evidence="2 3">
    <name type="scientific">Amycolatopsis tucumanensis</name>
    <dbReference type="NCBI Taxonomy" id="401106"/>
    <lineage>
        <taxon>Bacteria</taxon>
        <taxon>Bacillati</taxon>
        <taxon>Actinomycetota</taxon>
        <taxon>Actinomycetes</taxon>
        <taxon>Pseudonocardiales</taxon>
        <taxon>Pseudonocardiaceae</taxon>
        <taxon>Amycolatopsis</taxon>
    </lineage>
</organism>
<reference evidence="3" key="1">
    <citation type="journal article" date="2019" name="Int. J. Syst. Evol. Microbiol.">
        <title>The Global Catalogue of Microorganisms (GCM) 10K type strain sequencing project: providing services to taxonomists for standard genome sequencing and annotation.</title>
        <authorList>
            <consortium name="The Broad Institute Genomics Platform"/>
            <consortium name="The Broad Institute Genome Sequencing Center for Infectious Disease"/>
            <person name="Wu L."/>
            <person name="Ma J."/>
        </authorList>
    </citation>
    <scope>NUCLEOTIDE SEQUENCE [LARGE SCALE GENOMIC DNA]</scope>
    <source>
        <strain evidence="3">JCM 17017</strain>
    </source>
</reference>
<evidence type="ECO:0000313" key="2">
    <source>
        <dbReference type="EMBL" id="GAA3821614.1"/>
    </source>
</evidence>
<feature type="region of interest" description="Disordered" evidence="1">
    <location>
        <begin position="19"/>
        <end position="47"/>
    </location>
</feature>
<protein>
    <submittedName>
        <fullName evidence="2">Uncharacterized protein</fullName>
    </submittedName>
</protein>
<sequence length="173" mass="19196">MTAPLEEVDQPVVRVAVVGHSHGGGAGTGKPTSENQAGKRPPPPHTGRVRLRTHIANSPAVIDHRLVPYRDRVARLLDSEGRTAGYLLLLTQVWYEARGPWWRRTWSAGVERLDWFAEVLTDGEWLHTDGGWMYTEDAVAELSSGTFDCYGREFAISWLTGDEAAEARGRFGV</sequence>
<name>A0ABP7ILS3_9PSEU</name>
<comment type="caution">
    <text evidence="2">The sequence shown here is derived from an EMBL/GenBank/DDBJ whole genome shotgun (WGS) entry which is preliminary data.</text>
</comment>
<dbReference type="Proteomes" id="UP001501624">
    <property type="component" value="Unassembled WGS sequence"/>
</dbReference>
<evidence type="ECO:0000256" key="1">
    <source>
        <dbReference type="SAM" id="MobiDB-lite"/>
    </source>
</evidence>
<keyword evidence="3" id="KW-1185">Reference proteome</keyword>
<evidence type="ECO:0000313" key="3">
    <source>
        <dbReference type="Proteomes" id="UP001501624"/>
    </source>
</evidence>
<dbReference type="EMBL" id="BAABCM010000006">
    <property type="protein sequence ID" value="GAA3821614.1"/>
    <property type="molecule type" value="Genomic_DNA"/>
</dbReference>